<keyword evidence="3" id="KW-1185">Reference proteome</keyword>
<dbReference type="EMBL" id="NPEX01000036">
    <property type="protein sequence ID" value="RAI44720.1"/>
    <property type="molecule type" value="Genomic_DNA"/>
</dbReference>
<gene>
    <name evidence="2" type="ORF">CH341_07845</name>
</gene>
<reference evidence="2 3" key="1">
    <citation type="submission" date="2017-07" db="EMBL/GenBank/DDBJ databases">
        <title>Draft Genome Sequences of Select Purple Nonsulfur Bacteria.</title>
        <authorList>
            <person name="Lasarre B."/>
            <person name="Mckinlay J.B."/>
        </authorList>
    </citation>
    <scope>NUCLEOTIDE SEQUENCE [LARGE SCALE GENOMIC DNA]</scope>
    <source>
        <strain evidence="2 3">DSM 5909</strain>
    </source>
</reference>
<feature type="region of interest" description="Disordered" evidence="1">
    <location>
        <begin position="1"/>
        <end position="21"/>
    </location>
</feature>
<evidence type="ECO:0000256" key="1">
    <source>
        <dbReference type="SAM" id="MobiDB-lite"/>
    </source>
</evidence>
<accession>A0A327L0X2</accession>
<protein>
    <submittedName>
        <fullName evidence="2">Uncharacterized protein</fullName>
    </submittedName>
</protein>
<organism evidence="2 3">
    <name type="scientific">Rhodoplanes roseus</name>
    <dbReference type="NCBI Taxonomy" id="29409"/>
    <lineage>
        <taxon>Bacteria</taxon>
        <taxon>Pseudomonadati</taxon>
        <taxon>Pseudomonadota</taxon>
        <taxon>Alphaproteobacteria</taxon>
        <taxon>Hyphomicrobiales</taxon>
        <taxon>Nitrobacteraceae</taxon>
        <taxon>Rhodoplanes</taxon>
    </lineage>
</organism>
<comment type="caution">
    <text evidence="2">The sequence shown here is derived from an EMBL/GenBank/DDBJ whole genome shotgun (WGS) entry which is preliminary data.</text>
</comment>
<dbReference type="RefSeq" id="WP_111418482.1">
    <property type="nucleotide sequence ID" value="NZ_NPEX01000036.1"/>
</dbReference>
<evidence type="ECO:0000313" key="3">
    <source>
        <dbReference type="Proteomes" id="UP000249130"/>
    </source>
</evidence>
<sequence length="69" mass="7521">MHPHFAVGDRVKPGPGWEPVDVRERRVPQGEVKAVMPWGSGQLLLVGDETRWFGAGTFVPDDDAPGSEP</sequence>
<proteinExistence type="predicted"/>
<name>A0A327L0X2_9BRAD</name>
<dbReference type="Proteomes" id="UP000249130">
    <property type="component" value="Unassembled WGS sequence"/>
</dbReference>
<dbReference type="AlphaFoldDB" id="A0A327L0X2"/>
<evidence type="ECO:0000313" key="2">
    <source>
        <dbReference type="EMBL" id="RAI44720.1"/>
    </source>
</evidence>